<reference evidence="1" key="1">
    <citation type="submission" date="2023-05" db="EMBL/GenBank/DDBJ databases">
        <authorList>
            <consortium name="ELIXIR-Norway"/>
        </authorList>
    </citation>
    <scope>NUCLEOTIDE SEQUENCE</scope>
</reference>
<evidence type="ECO:0000313" key="1">
    <source>
        <dbReference type="EMBL" id="CAM9287915.1"/>
    </source>
</evidence>
<reference evidence="1" key="2">
    <citation type="submission" date="2025-03" db="EMBL/GenBank/DDBJ databases">
        <authorList>
            <consortium name="ELIXIR-Norway"/>
            <consortium name="Elixir Norway"/>
        </authorList>
    </citation>
    <scope>NUCLEOTIDE SEQUENCE</scope>
</reference>
<accession>A0AC59Y1Q4</accession>
<dbReference type="Proteomes" id="UP001162501">
    <property type="component" value="Chromosome 1"/>
</dbReference>
<organism evidence="1 2">
    <name type="scientific">Rangifer tarandus platyrhynchus</name>
    <name type="common">Svalbard reindeer</name>
    <dbReference type="NCBI Taxonomy" id="3082113"/>
    <lineage>
        <taxon>Eukaryota</taxon>
        <taxon>Metazoa</taxon>
        <taxon>Chordata</taxon>
        <taxon>Craniata</taxon>
        <taxon>Vertebrata</taxon>
        <taxon>Euteleostomi</taxon>
        <taxon>Mammalia</taxon>
        <taxon>Eutheria</taxon>
        <taxon>Laurasiatheria</taxon>
        <taxon>Artiodactyla</taxon>
        <taxon>Ruminantia</taxon>
        <taxon>Pecora</taxon>
        <taxon>Cervidae</taxon>
        <taxon>Odocoileinae</taxon>
        <taxon>Rangifer</taxon>
    </lineage>
</organism>
<protein>
    <submittedName>
        <fullName evidence="1">Uncharacterized protein</fullName>
    </submittedName>
</protein>
<proteinExistence type="predicted"/>
<feature type="non-terminal residue" evidence="1">
    <location>
        <position position="1"/>
    </location>
</feature>
<evidence type="ECO:0000313" key="2">
    <source>
        <dbReference type="Proteomes" id="UP001162501"/>
    </source>
</evidence>
<dbReference type="EMBL" id="OX596085">
    <property type="protein sequence ID" value="CAM9287915.1"/>
    <property type="molecule type" value="Genomic_DNA"/>
</dbReference>
<gene>
    <name evidence="1" type="ORF">MRATA1EN22A_LOCUS465</name>
</gene>
<name>A0AC59Y1Q4_RANTA</name>
<feature type="non-terminal residue" evidence="1">
    <location>
        <position position="57"/>
    </location>
</feature>
<sequence length="57" mass="5688">SEVLASSGSAKREGCASGTDRRGAASSTGLWAAQQCGPRRAACTRGDKPSSGSLVCM</sequence>